<dbReference type="PANTHER" id="PTHR43383">
    <property type="entry name" value="NODULIN 6"/>
    <property type="match status" value="1"/>
</dbReference>
<dbReference type="Pfam" id="PF04909">
    <property type="entry name" value="Amidohydro_2"/>
    <property type="match status" value="1"/>
</dbReference>
<name>A0ABN2WIR5_9ACTN</name>
<evidence type="ECO:0000313" key="3">
    <source>
        <dbReference type="Proteomes" id="UP001500016"/>
    </source>
</evidence>
<dbReference type="SUPFAM" id="SSF51556">
    <property type="entry name" value="Metallo-dependent hydrolases"/>
    <property type="match status" value="1"/>
</dbReference>
<dbReference type="InterPro" id="IPR032466">
    <property type="entry name" value="Metal_Hydrolase"/>
</dbReference>
<dbReference type="Gene3D" id="3.20.20.140">
    <property type="entry name" value="Metal-dependent hydrolases"/>
    <property type="match status" value="1"/>
</dbReference>
<dbReference type="Proteomes" id="UP001500016">
    <property type="component" value="Unassembled WGS sequence"/>
</dbReference>
<feature type="domain" description="Amidohydrolase-related" evidence="1">
    <location>
        <begin position="191"/>
        <end position="367"/>
    </location>
</feature>
<organism evidence="2 3">
    <name type="scientific">Streptomyces albiaxialis</name>
    <dbReference type="NCBI Taxonomy" id="329523"/>
    <lineage>
        <taxon>Bacteria</taxon>
        <taxon>Bacillati</taxon>
        <taxon>Actinomycetota</taxon>
        <taxon>Actinomycetes</taxon>
        <taxon>Kitasatosporales</taxon>
        <taxon>Streptomycetaceae</taxon>
        <taxon>Streptomyces</taxon>
    </lineage>
</organism>
<sequence>MTGQPLLVDQHCHGVLRSGPGRAAFEAYLSESDVPAAPGTSFFDSQLGFAVRRWCAPVLDLAPHCPPEEYLDRRAELGTAEVTRLLLRASGISAFLVDTGLPGDLLTPAELAEIAGAEAHEIVRLERLAERAADAARDTNAFLAEISDGVRESVRTARGFKSVIAYRAGLDFAPQPPGTSEVYAAADRWLSSRVRGSRLSDPVLLRHLLWAAVRTGLPLQIHTGFGDPDLRLDRCDPLLLTDFVRAVAPYGTPLVLLHCYPYHRGAGYLAAAFPHVYADFGLSLNHVGARAGAVLAELMELAPFGKLLFSTDAYGLPELYVVGARLFREAVAATTGAFTGSGAWSEEDAARVTALLSAGNAARLYGLAPAH</sequence>
<dbReference type="EMBL" id="BAAAPE010000015">
    <property type="protein sequence ID" value="GAA2093434.1"/>
    <property type="molecule type" value="Genomic_DNA"/>
</dbReference>
<protein>
    <submittedName>
        <fullName evidence="2">Amidohydrolase family protein</fullName>
    </submittedName>
</protein>
<dbReference type="PANTHER" id="PTHR43383:SF2">
    <property type="entry name" value="AMIDOHYDROLASE 2 FAMILY PROTEIN"/>
    <property type="match status" value="1"/>
</dbReference>
<comment type="caution">
    <text evidence="2">The sequence shown here is derived from an EMBL/GenBank/DDBJ whole genome shotgun (WGS) entry which is preliminary data.</text>
</comment>
<dbReference type="RefSeq" id="WP_344532623.1">
    <property type="nucleotide sequence ID" value="NZ_BAAAPE010000015.1"/>
</dbReference>
<gene>
    <name evidence="2" type="ORF">GCM10009801_60620</name>
</gene>
<evidence type="ECO:0000259" key="1">
    <source>
        <dbReference type="Pfam" id="PF04909"/>
    </source>
</evidence>
<dbReference type="InterPro" id="IPR006680">
    <property type="entry name" value="Amidohydro-rel"/>
</dbReference>
<proteinExistence type="predicted"/>
<reference evidence="2 3" key="1">
    <citation type="journal article" date="2019" name="Int. J. Syst. Evol. Microbiol.">
        <title>The Global Catalogue of Microorganisms (GCM) 10K type strain sequencing project: providing services to taxonomists for standard genome sequencing and annotation.</title>
        <authorList>
            <consortium name="The Broad Institute Genomics Platform"/>
            <consortium name="The Broad Institute Genome Sequencing Center for Infectious Disease"/>
            <person name="Wu L."/>
            <person name="Ma J."/>
        </authorList>
    </citation>
    <scope>NUCLEOTIDE SEQUENCE [LARGE SCALE GENOMIC DNA]</scope>
    <source>
        <strain evidence="2 3">JCM 15478</strain>
    </source>
</reference>
<accession>A0ABN2WIR5</accession>
<evidence type="ECO:0000313" key="2">
    <source>
        <dbReference type="EMBL" id="GAA2093434.1"/>
    </source>
</evidence>
<keyword evidence="3" id="KW-1185">Reference proteome</keyword>